<evidence type="ECO:0000313" key="3">
    <source>
        <dbReference type="Proteomes" id="UP000494216"/>
    </source>
</evidence>
<dbReference type="Proteomes" id="UP000494216">
    <property type="component" value="Unassembled WGS sequence"/>
</dbReference>
<dbReference type="Pfam" id="PF06634">
    <property type="entry name" value="DUF1156"/>
    <property type="match status" value="1"/>
</dbReference>
<reference evidence="2 3" key="1">
    <citation type="submission" date="2020-02" db="EMBL/GenBank/DDBJ databases">
        <authorList>
            <person name="Hogendoorn C."/>
        </authorList>
    </citation>
    <scope>NUCLEOTIDE SEQUENCE [LARGE SCALE GENOMIC DNA]</scope>
    <source>
        <strain evidence="2">METHB21</strain>
    </source>
</reference>
<feature type="domain" description="DUF1156" evidence="1">
    <location>
        <begin position="12"/>
        <end position="57"/>
    </location>
</feature>
<protein>
    <recommendedName>
        <fullName evidence="1">DUF1156 domain-containing protein</fullName>
    </recommendedName>
</protein>
<dbReference type="AlphaFoldDB" id="A0A8S0Y5N5"/>
<dbReference type="RefSeq" id="WP_217426387.1">
    <property type="nucleotide sequence ID" value="NZ_CADCXN010000003.1"/>
</dbReference>
<comment type="caution">
    <text evidence="2">The sequence shown here is derived from an EMBL/GenBank/DDBJ whole genome shotgun (WGS) entry which is preliminary data.</text>
</comment>
<organism evidence="2 3">
    <name type="scientific">Candidatus Methylobacter favarea</name>
    <dbReference type="NCBI Taxonomy" id="2707345"/>
    <lineage>
        <taxon>Bacteria</taxon>
        <taxon>Pseudomonadati</taxon>
        <taxon>Pseudomonadota</taxon>
        <taxon>Gammaproteobacteria</taxon>
        <taxon>Methylococcales</taxon>
        <taxon>Methylococcaceae</taxon>
        <taxon>Methylobacter</taxon>
    </lineage>
</organism>
<gene>
    <name evidence="2" type="ORF">METHB2_1000008</name>
</gene>
<name>A0A8S0Y5N5_9GAMM</name>
<keyword evidence="3" id="KW-1185">Reference proteome</keyword>
<accession>A0A8S0Y5N5</accession>
<dbReference type="InterPro" id="IPR009537">
    <property type="entry name" value="DUF1156"/>
</dbReference>
<proteinExistence type="predicted"/>
<evidence type="ECO:0000259" key="1">
    <source>
        <dbReference type="Pfam" id="PF06634"/>
    </source>
</evidence>
<evidence type="ECO:0000313" key="2">
    <source>
        <dbReference type="EMBL" id="CAA9889438.1"/>
    </source>
</evidence>
<sequence length="63" mass="7210">MPQTDKTFIETQFPVSLISKESYKEHKANLGQTLTGLGKWWGRKPLILIRASILGMLKTGRFF</sequence>
<dbReference type="EMBL" id="CADCXN010000003">
    <property type="protein sequence ID" value="CAA9889438.1"/>
    <property type="molecule type" value="Genomic_DNA"/>
</dbReference>